<reference evidence="2 3" key="1">
    <citation type="journal article" date="2019" name="Int. J. Syst. Evol. Microbiol.">
        <title>The Global Catalogue of Microorganisms (GCM) 10K type strain sequencing project: providing services to taxonomists for standard genome sequencing and annotation.</title>
        <authorList>
            <consortium name="The Broad Institute Genomics Platform"/>
            <consortium name="The Broad Institute Genome Sequencing Center for Infectious Disease"/>
            <person name="Wu L."/>
            <person name="Ma J."/>
        </authorList>
    </citation>
    <scope>NUCLEOTIDE SEQUENCE [LARGE SCALE GENOMIC DNA]</scope>
    <source>
        <strain evidence="2 3">CGMCC 1.12689</strain>
    </source>
</reference>
<dbReference type="PROSITE" id="PS51078">
    <property type="entry name" value="ICLR_ED"/>
    <property type="match status" value="1"/>
</dbReference>
<dbReference type="SUPFAM" id="SSF55781">
    <property type="entry name" value="GAF domain-like"/>
    <property type="match status" value="1"/>
</dbReference>
<dbReference type="Proteomes" id="UP001597185">
    <property type="component" value="Unassembled WGS sequence"/>
</dbReference>
<protein>
    <submittedName>
        <fullName evidence="2">IclR family transcriptional regulator</fullName>
    </submittedName>
</protein>
<comment type="caution">
    <text evidence="2">The sequence shown here is derived from an EMBL/GenBank/DDBJ whole genome shotgun (WGS) entry which is preliminary data.</text>
</comment>
<dbReference type="InterPro" id="IPR029016">
    <property type="entry name" value="GAF-like_dom_sf"/>
</dbReference>
<accession>A0ABD6C3L9</accession>
<sequence>MTKQGDRYHIGARFLYIGSMVRHREEIFDEIHSKIIDLAEETKERAQFMIKEHGHMVYIHQEEGENAVRTNTQLGKQMPLHATSGGKAILSELPTNRVEAIIEQHGLPEITENTITSKEEIFQEFEEIRNRGFSFNDEEYIMGLHSVSVPITKPSGIPVGAIGVSGPSHRLKGETYRSDIPDLLLGIVNEIELNMRYS</sequence>
<name>A0ABD6C3L9_9EURY</name>
<evidence type="ECO:0000313" key="3">
    <source>
        <dbReference type="Proteomes" id="UP001597185"/>
    </source>
</evidence>
<organism evidence="2 3">
    <name type="scientific">Halorubrum laminariae</name>
    <dbReference type="NCBI Taxonomy" id="1433523"/>
    <lineage>
        <taxon>Archaea</taxon>
        <taxon>Methanobacteriati</taxon>
        <taxon>Methanobacteriota</taxon>
        <taxon>Stenosarchaea group</taxon>
        <taxon>Halobacteria</taxon>
        <taxon>Halobacteriales</taxon>
        <taxon>Haloferacaceae</taxon>
        <taxon>Halorubrum</taxon>
    </lineage>
</organism>
<dbReference type="PANTHER" id="PTHR30136">
    <property type="entry name" value="HELIX-TURN-HELIX TRANSCRIPTIONAL REGULATOR, ICLR FAMILY"/>
    <property type="match status" value="1"/>
</dbReference>
<proteinExistence type="predicted"/>
<feature type="domain" description="IclR-ED" evidence="1">
    <location>
        <begin position="13"/>
        <end position="197"/>
    </location>
</feature>
<dbReference type="AlphaFoldDB" id="A0ABD6C3L9"/>
<evidence type="ECO:0000259" key="1">
    <source>
        <dbReference type="PROSITE" id="PS51078"/>
    </source>
</evidence>
<gene>
    <name evidence="2" type="ORF">ACFR9T_10455</name>
</gene>
<dbReference type="Gene3D" id="3.30.450.40">
    <property type="match status" value="1"/>
</dbReference>
<dbReference type="EMBL" id="JBHUDB010000007">
    <property type="protein sequence ID" value="MFD1571003.1"/>
    <property type="molecule type" value="Genomic_DNA"/>
</dbReference>
<dbReference type="InterPro" id="IPR050707">
    <property type="entry name" value="HTH_MetabolicPath_Reg"/>
</dbReference>
<keyword evidence="3" id="KW-1185">Reference proteome</keyword>
<dbReference type="InterPro" id="IPR014757">
    <property type="entry name" value="Tscrpt_reg_IclR_C"/>
</dbReference>
<dbReference type="Pfam" id="PF01614">
    <property type="entry name" value="IclR_C"/>
    <property type="match status" value="1"/>
</dbReference>
<evidence type="ECO:0000313" key="2">
    <source>
        <dbReference type="EMBL" id="MFD1571003.1"/>
    </source>
</evidence>
<dbReference type="PANTHER" id="PTHR30136:SF35">
    <property type="entry name" value="HTH-TYPE TRANSCRIPTIONAL REGULATOR RV1719"/>
    <property type="match status" value="1"/>
</dbReference>
<dbReference type="RefSeq" id="WP_256419623.1">
    <property type="nucleotide sequence ID" value="NZ_JANHDL010000041.1"/>
</dbReference>